<evidence type="ECO:0000313" key="1">
    <source>
        <dbReference type="EMBL" id="AMD90066.1"/>
    </source>
</evidence>
<accession>A0A109W496</accession>
<dbReference type="Proteomes" id="UP000069241">
    <property type="component" value="Chromosome"/>
</dbReference>
<keyword evidence="2" id="KW-1185">Reference proteome</keyword>
<reference evidence="2" key="1">
    <citation type="submission" date="2016-02" db="EMBL/GenBank/DDBJ databases">
        <authorList>
            <person name="Holder M.E."/>
            <person name="Ajami N.J."/>
            <person name="Petrosino J.F."/>
        </authorList>
    </citation>
    <scope>NUCLEOTIDE SEQUENCE [LARGE SCALE GENOMIC DNA]</scope>
    <source>
        <strain evidence="2">CCUG 45958</strain>
    </source>
</reference>
<dbReference type="KEGG" id="dfi:AXF13_08005"/>
<protein>
    <submittedName>
        <fullName evidence="1">Uncharacterized protein</fullName>
    </submittedName>
</protein>
<proteinExistence type="predicted"/>
<name>A0A109W496_9BACT</name>
<sequence length="78" mass="9118">MPRPLKDALSADKPWAYLRMTRKQYEQQRIWKKLNMPRAKFDALVLELPPEAVDLLFEEARAGMLVDAIFKNVSEAEK</sequence>
<evidence type="ECO:0000313" key="2">
    <source>
        <dbReference type="Proteomes" id="UP000069241"/>
    </source>
</evidence>
<dbReference type="EMBL" id="CP014229">
    <property type="protein sequence ID" value="AMD90066.1"/>
    <property type="molecule type" value="Genomic_DNA"/>
</dbReference>
<organism evidence="1 2">
    <name type="scientific">Desulfovibrio fairfieldensis</name>
    <dbReference type="NCBI Taxonomy" id="44742"/>
    <lineage>
        <taxon>Bacteria</taxon>
        <taxon>Pseudomonadati</taxon>
        <taxon>Thermodesulfobacteriota</taxon>
        <taxon>Desulfovibrionia</taxon>
        <taxon>Desulfovibrionales</taxon>
        <taxon>Desulfovibrionaceae</taxon>
        <taxon>Desulfovibrio</taxon>
    </lineage>
</organism>
<gene>
    <name evidence="1" type="ORF">AXF13_08005</name>
</gene>
<dbReference type="AlphaFoldDB" id="A0A109W496"/>